<evidence type="ECO:0000313" key="5">
    <source>
        <dbReference type="Proteomes" id="UP000179047"/>
    </source>
</evidence>
<evidence type="ECO:0000313" key="4">
    <source>
        <dbReference type="EMBL" id="OGN28136.1"/>
    </source>
</evidence>
<dbReference type="InterPro" id="IPR036188">
    <property type="entry name" value="FAD/NAD-bd_sf"/>
</dbReference>
<name>A0A1F8GU24_9BACT</name>
<evidence type="ECO:0000259" key="3">
    <source>
        <dbReference type="Pfam" id="PF07992"/>
    </source>
</evidence>
<dbReference type="EMBL" id="MGKP01000023">
    <property type="protein sequence ID" value="OGN28136.1"/>
    <property type="molecule type" value="Genomic_DNA"/>
</dbReference>
<keyword evidence="2" id="KW-0560">Oxidoreductase</keyword>
<dbReference type="Proteomes" id="UP000179047">
    <property type="component" value="Unassembled WGS sequence"/>
</dbReference>
<organism evidence="4 5">
    <name type="scientific">Candidatus Yanofskybacteria bacterium RIFCSPLOWO2_01_FULL_49_25</name>
    <dbReference type="NCBI Taxonomy" id="1802701"/>
    <lineage>
        <taxon>Bacteria</taxon>
        <taxon>Candidatus Yanofskyibacteriota</taxon>
    </lineage>
</organism>
<reference evidence="4 5" key="1">
    <citation type="journal article" date="2016" name="Nat. Commun.">
        <title>Thousands of microbial genomes shed light on interconnected biogeochemical processes in an aquifer system.</title>
        <authorList>
            <person name="Anantharaman K."/>
            <person name="Brown C.T."/>
            <person name="Hug L.A."/>
            <person name="Sharon I."/>
            <person name="Castelle C.J."/>
            <person name="Probst A.J."/>
            <person name="Thomas B.C."/>
            <person name="Singh A."/>
            <person name="Wilkins M.J."/>
            <person name="Karaoz U."/>
            <person name="Brodie E.L."/>
            <person name="Williams K.H."/>
            <person name="Hubbard S.S."/>
            <person name="Banfield J.F."/>
        </authorList>
    </citation>
    <scope>NUCLEOTIDE SEQUENCE [LARGE SCALE GENOMIC DNA]</scope>
</reference>
<protein>
    <recommendedName>
        <fullName evidence="3">FAD/NAD(P)-binding domain-containing protein</fullName>
    </recommendedName>
</protein>
<gene>
    <name evidence="4" type="ORF">A3A33_02160</name>
</gene>
<dbReference type="InterPro" id="IPR050097">
    <property type="entry name" value="Ferredoxin-NADP_redctase_2"/>
</dbReference>
<feature type="domain" description="FAD/NAD(P)-binding" evidence="3">
    <location>
        <begin position="3"/>
        <end position="307"/>
    </location>
</feature>
<dbReference type="STRING" id="1802701.A3A33_02160"/>
<dbReference type="Pfam" id="PF07992">
    <property type="entry name" value="Pyr_redox_2"/>
    <property type="match status" value="1"/>
</dbReference>
<evidence type="ECO:0000256" key="1">
    <source>
        <dbReference type="ARBA" id="ARBA00022630"/>
    </source>
</evidence>
<evidence type="ECO:0000256" key="2">
    <source>
        <dbReference type="ARBA" id="ARBA00023002"/>
    </source>
</evidence>
<proteinExistence type="predicted"/>
<dbReference type="Gene3D" id="3.50.50.60">
    <property type="entry name" value="FAD/NAD(P)-binding domain"/>
    <property type="match status" value="2"/>
</dbReference>
<dbReference type="PRINTS" id="PR00469">
    <property type="entry name" value="PNDRDTASEII"/>
</dbReference>
<dbReference type="AlphaFoldDB" id="A0A1F8GU24"/>
<keyword evidence="1" id="KW-0285">Flavoprotein</keyword>
<dbReference type="PANTHER" id="PTHR48105">
    <property type="entry name" value="THIOREDOXIN REDUCTASE 1-RELATED-RELATED"/>
    <property type="match status" value="1"/>
</dbReference>
<accession>A0A1F8GU24</accession>
<dbReference type="InterPro" id="IPR023753">
    <property type="entry name" value="FAD/NAD-binding_dom"/>
</dbReference>
<comment type="caution">
    <text evidence="4">The sequence shown here is derived from an EMBL/GenBank/DDBJ whole genome shotgun (WGS) entry which is preliminary data.</text>
</comment>
<sequence length="323" mass="34683">MLDLIIIGGSSAATPAAIYAARRNLKFKLITKDFGGELATSGEIGNWPGIVSTSGIDLAMKFREHLDALKVDIEEGVEVEKIAKNPDGTFCITTKQEEITMAADKMVPSADGALKCDYEAKTVIIATGAHPKELNIPGEKEYRTKGVSYCTVCDGPIFAGKTCATIGGGNSALESALMLADICSKVYVINKNPEFKGEQVLIDNLKSKKNVEIIYNADTTEIFGAEFAQGLRYRDTRDTLHELRADGMFVHIGMIPNSFIVPAEVEKDKFGYIKVNASCETSVPGLFAAGDVTDVPFKQNPIAAGQGTIALLSAVGYLNRQSN</sequence>
<dbReference type="PRINTS" id="PR00368">
    <property type="entry name" value="FADPNR"/>
</dbReference>
<dbReference type="GO" id="GO:0016491">
    <property type="term" value="F:oxidoreductase activity"/>
    <property type="evidence" value="ECO:0007669"/>
    <property type="project" value="UniProtKB-KW"/>
</dbReference>
<dbReference type="SUPFAM" id="SSF51905">
    <property type="entry name" value="FAD/NAD(P)-binding domain"/>
    <property type="match status" value="1"/>
</dbReference>